<feature type="region of interest" description="Disordered" evidence="7">
    <location>
        <begin position="1012"/>
        <end position="1191"/>
    </location>
</feature>
<name>A0A6A5KRH0_9PLEO</name>
<feature type="region of interest" description="Disordered" evidence="7">
    <location>
        <begin position="602"/>
        <end position="664"/>
    </location>
</feature>
<reference evidence="10" key="1">
    <citation type="submission" date="2020-01" db="EMBL/GenBank/DDBJ databases">
        <authorList>
            <consortium name="DOE Joint Genome Institute"/>
            <person name="Haridas S."/>
            <person name="Albert R."/>
            <person name="Binder M."/>
            <person name="Bloem J."/>
            <person name="Labutti K."/>
            <person name="Salamov A."/>
            <person name="Andreopoulos B."/>
            <person name="Baker S.E."/>
            <person name="Barry K."/>
            <person name="Bills G."/>
            <person name="Bluhm B.H."/>
            <person name="Cannon C."/>
            <person name="Castanera R."/>
            <person name="Culley D.E."/>
            <person name="Daum C."/>
            <person name="Ezra D."/>
            <person name="Gonzalez J.B."/>
            <person name="Henrissat B."/>
            <person name="Kuo A."/>
            <person name="Liang C."/>
            <person name="Lipzen A."/>
            <person name="Lutzoni F."/>
            <person name="Magnuson J."/>
            <person name="Mondo S."/>
            <person name="Nolan M."/>
            <person name="Ohm R."/>
            <person name="Pangilinan J."/>
            <person name="Park H.-J."/>
            <person name="Ramirez L."/>
            <person name="Alfaro M."/>
            <person name="Sun H."/>
            <person name="Tritt A."/>
            <person name="Yoshinaga Y."/>
            <person name="Zwiers L.-H."/>
            <person name="Turgeon B.G."/>
            <person name="Goodwin S.B."/>
            <person name="Spatafora J.W."/>
            <person name="Crous P.W."/>
            <person name="Grigoriev I.V."/>
        </authorList>
    </citation>
    <scope>NUCLEOTIDE SEQUENCE</scope>
    <source>
        <strain evidence="10">P77</strain>
    </source>
</reference>
<dbReference type="PROSITE" id="PS51633">
    <property type="entry name" value="CXC"/>
    <property type="match status" value="1"/>
</dbReference>
<proteinExistence type="predicted"/>
<keyword evidence="4" id="KW-0805">Transcription regulation</keyword>
<feature type="domain" description="CXC" evidence="9">
    <location>
        <begin position="705"/>
        <end position="814"/>
    </location>
</feature>
<keyword evidence="11" id="KW-1185">Reference proteome</keyword>
<dbReference type="PANTHER" id="PTHR45747:SF4">
    <property type="entry name" value="HISTONE-LYSINE N-METHYLTRANSFERASE E(Z)"/>
    <property type="match status" value="1"/>
</dbReference>
<accession>A0A6A5KRH0</accession>
<dbReference type="GO" id="GO:0032259">
    <property type="term" value="P:methylation"/>
    <property type="evidence" value="ECO:0007669"/>
    <property type="project" value="UniProtKB-KW"/>
</dbReference>
<evidence type="ECO:0000256" key="1">
    <source>
        <dbReference type="ARBA" id="ARBA00022603"/>
    </source>
</evidence>
<keyword evidence="2" id="KW-0808">Transferase</keyword>
<dbReference type="AlphaFoldDB" id="A0A6A5KRH0"/>
<evidence type="ECO:0008006" key="12">
    <source>
        <dbReference type="Google" id="ProtNLM"/>
    </source>
</evidence>
<dbReference type="Pfam" id="PF18264">
    <property type="entry name" value="preSET_CXC"/>
    <property type="match status" value="1"/>
</dbReference>
<feature type="region of interest" description="Disordered" evidence="7">
    <location>
        <begin position="113"/>
        <end position="165"/>
    </location>
</feature>
<feature type="compositionally biased region" description="Acidic residues" evidence="7">
    <location>
        <begin position="647"/>
        <end position="656"/>
    </location>
</feature>
<dbReference type="InterPro" id="IPR045318">
    <property type="entry name" value="EZH1/2-like"/>
</dbReference>
<keyword evidence="3" id="KW-0949">S-adenosyl-L-methionine</keyword>
<dbReference type="Gene3D" id="2.170.270.10">
    <property type="entry name" value="SET domain"/>
    <property type="match status" value="1"/>
</dbReference>
<dbReference type="GO" id="GO:0031507">
    <property type="term" value="P:heterochromatin formation"/>
    <property type="evidence" value="ECO:0007669"/>
    <property type="project" value="TreeGrafter"/>
</dbReference>
<feature type="region of interest" description="Disordered" evidence="7">
    <location>
        <begin position="63"/>
        <end position="89"/>
    </location>
</feature>
<dbReference type="InterPro" id="IPR041355">
    <property type="entry name" value="Pre-SET_CXC"/>
</dbReference>
<feature type="compositionally biased region" description="Acidic residues" evidence="7">
    <location>
        <begin position="1127"/>
        <end position="1137"/>
    </location>
</feature>
<dbReference type="OrthoDB" id="6141102at2759"/>
<evidence type="ECO:0000256" key="5">
    <source>
        <dbReference type="ARBA" id="ARBA00023163"/>
    </source>
</evidence>
<feature type="compositionally biased region" description="Basic and acidic residues" evidence="7">
    <location>
        <begin position="1070"/>
        <end position="1084"/>
    </location>
</feature>
<dbReference type="GO" id="GO:0140951">
    <property type="term" value="F:histone H3K27 trimethyltransferase activity"/>
    <property type="evidence" value="ECO:0007669"/>
    <property type="project" value="UniProtKB-EC"/>
</dbReference>
<dbReference type="SMART" id="SM00317">
    <property type="entry name" value="SET"/>
    <property type="match status" value="1"/>
</dbReference>
<feature type="domain" description="SET" evidence="8">
    <location>
        <begin position="829"/>
        <end position="946"/>
    </location>
</feature>
<comment type="catalytic activity">
    <reaction evidence="6">
        <text>L-lysyl(27)-[histone H3] + 3 S-adenosyl-L-methionine = N(6),N(6),N(6)-trimethyl-L-lysyl(27)-[histone H3] + 3 S-adenosyl-L-homocysteine + 3 H(+)</text>
        <dbReference type="Rhea" id="RHEA:60292"/>
        <dbReference type="Rhea" id="RHEA-COMP:15535"/>
        <dbReference type="Rhea" id="RHEA-COMP:15548"/>
        <dbReference type="ChEBI" id="CHEBI:15378"/>
        <dbReference type="ChEBI" id="CHEBI:29969"/>
        <dbReference type="ChEBI" id="CHEBI:57856"/>
        <dbReference type="ChEBI" id="CHEBI:59789"/>
        <dbReference type="ChEBI" id="CHEBI:61961"/>
        <dbReference type="EC" id="2.1.1.356"/>
    </reaction>
</comment>
<dbReference type="GO" id="GO:0005634">
    <property type="term" value="C:nucleus"/>
    <property type="evidence" value="ECO:0007669"/>
    <property type="project" value="TreeGrafter"/>
</dbReference>
<evidence type="ECO:0000313" key="11">
    <source>
        <dbReference type="Proteomes" id="UP000800040"/>
    </source>
</evidence>
<dbReference type="InterPro" id="IPR046341">
    <property type="entry name" value="SET_dom_sf"/>
</dbReference>
<dbReference type="InterPro" id="IPR001214">
    <property type="entry name" value="SET_dom"/>
</dbReference>
<organism evidence="10 11">
    <name type="scientific">Decorospora gaudefroyi</name>
    <dbReference type="NCBI Taxonomy" id="184978"/>
    <lineage>
        <taxon>Eukaryota</taxon>
        <taxon>Fungi</taxon>
        <taxon>Dikarya</taxon>
        <taxon>Ascomycota</taxon>
        <taxon>Pezizomycotina</taxon>
        <taxon>Dothideomycetes</taxon>
        <taxon>Pleosporomycetidae</taxon>
        <taxon>Pleosporales</taxon>
        <taxon>Pleosporineae</taxon>
        <taxon>Pleosporaceae</taxon>
        <taxon>Decorospora</taxon>
    </lineage>
</organism>
<sequence>MAHLTQGSTICTAIDLDAISEDADDIPVHVPAAPTTKRRARHTLDQDGVEELDQAEHVAASGRAAVVKGHRNQRGDRTSTGSGFRRERLPTARQVLRTPSARPVSTAYIDLLSDDEDSPPVQPQTQQHENASILPKASTPLSDTISNTCLPQRPKDVEPSDTGMDAIPIKAATSPISAPSRFLSLPRLSNRETAESFAKMPSAMQSNASIAKPEALPISTTPKSAPGGDASPIYPEDIKVPANHEGVQVATDDPIAARSAIDTCLRRQLQTRHDQHAYLVCAKMRRQRTCQEQELRAHGHKGKSPIPSLPGKYMQKASPFESMSPIQVPFDKKTSYRRFPHLNQEVFIKAKPKDIIVKSKMAASRMTGYKTDAVQIPPFREYVSLKNSILADNESKLLATPYFEDEEFEGRQTLLATLPYVYELTHDEFGPLGFRKEQRSFYKDSIEAFLAEIDVSWNDVLYWLLAPEKMIRRINDTLRASELFEGTLLERVRYEVEIFERDGDMKRATLFERKSKKWRKFLPQLNEPTARALRLVAIACAAVFQECKFNIWYLAQQSTAVQKHVLEKTAEGRSDTQSTYRQFMCRVCHQHNCVRHGEIREIPEDSWNTDPDEDATPEDEETDHQEGHSKNRHAQRDSHLHAQDDHTDVEDHEEEGPLPAHFHDDSDLEKVINYKLYANPDTFNVCPESEMIRSKGTKPPAGRFNSSWWLQQDLTHHWEKRKPFFPCNHHGACEYAQCRCFREGITCEKTCKCSMLCNRRYPGCSCTAAQAKRVCGTASCLCVKFNRECDADLCGSCGATDILDPVNRYNEDIVESNCCNVAIQKGVPRKTLLGQSEVHGFGLYMGEDIKGGEFIGEYTGEAISVDEGDRRSTIYDYQKTMYLFRLNLKQEVDATYMGNKLRFINNADDKYTNCCPKNLFCDTVFRIALFATVDIKAGTELFFNYNYPKEKTAQFKQPNGKVVAVKQQTKHKAKRNESLTSTQPIADRSKVLAATAKARAAKALKRAAMQEAEAAQGSSSTRRLSGPLQIRKTATSKPGRKIARKSTKPIARKSVARKDRVTDPVASDSDMDRKAKEDPEDIPRSTEAQNTKSTQSTLFVPDSEEDDDEFVLDNAQDDEGREVSTSDSEDTAAEDLSETTSRGSKSSRLRRKASGGASLVVVKRITKKTSGARPAADRMRKGRIVVSSDEE</sequence>
<evidence type="ECO:0000256" key="7">
    <source>
        <dbReference type="SAM" id="MobiDB-lite"/>
    </source>
</evidence>
<dbReference type="GO" id="GO:0003682">
    <property type="term" value="F:chromatin binding"/>
    <property type="evidence" value="ECO:0007669"/>
    <property type="project" value="TreeGrafter"/>
</dbReference>
<dbReference type="EMBL" id="ML975249">
    <property type="protein sequence ID" value="KAF1838737.1"/>
    <property type="molecule type" value="Genomic_DNA"/>
</dbReference>
<feature type="compositionally biased region" description="Acidic residues" evidence="7">
    <location>
        <begin position="1102"/>
        <end position="1120"/>
    </location>
</feature>
<protein>
    <recommendedName>
        <fullName evidence="12">SET domain-containing protein</fullName>
    </recommendedName>
</protein>
<evidence type="ECO:0000313" key="10">
    <source>
        <dbReference type="EMBL" id="KAF1838737.1"/>
    </source>
</evidence>
<evidence type="ECO:0000256" key="3">
    <source>
        <dbReference type="ARBA" id="ARBA00022691"/>
    </source>
</evidence>
<evidence type="ECO:0000256" key="2">
    <source>
        <dbReference type="ARBA" id="ARBA00022679"/>
    </source>
</evidence>
<keyword evidence="1" id="KW-0489">Methyltransferase</keyword>
<evidence type="ECO:0000256" key="4">
    <source>
        <dbReference type="ARBA" id="ARBA00023015"/>
    </source>
</evidence>
<dbReference type="PROSITE" id="PS50280">
    <property type="entry name" value="SET"/>
    <property type="match status" value="1"/>
</dbReference>
<evidence type="ECO:0000259" key="8">
    <source>
        <dbReference type="PROSITE" id="PS50280"/>
    </source>
</evidence>
<keyword evidence="5" id="KW-0804">Transcription</keyword>
<dbReference type="PANTHER" id="PTHR45747">
    <property type="entry name" value="HISTONE-LYSINE N-METHYLTRANSFERASE E(Z)"/>
    <property type="match status" value="1"/>
</dbReference>
<evidence type="ECO:0000256" key="6">
    <source>
        <dbReference type="ARBA" id="ARBA00048568"/>
    </source>
</evidence>
<dbReference type="Proteomes" id="UP000800040">
    <property type="component" value="Unassembled WGS sequence"/>
</dbReference>
<feature type="compositionally biased region" description="Basic residues" evidence="7">
    <location>
        <begin position="1038"/>
        <end position="1055"/>
    </location>
</feature>
<feature type="compositionally biased region" description="Basic and acidic residues" evidence="7">
    <location>
        <begin position="624"/>
        <end position="646"/>
    </location>
</feature>
<gene>
    <name evidence="10" type="ORF">BDW02DRAFT_336506</name>
</gene>
<feature type="compositionally biased region" description="Polar residues" evidence="7">
    <location>
        <begin position="1086"/>
        <end position="1098"/>
    </location>
</feature>
<dbReference type="InterPro" id="IPR026489">
    <property type="entry name" value="CXC_dom"/>
</dbReference>
<feature type="compositionally biased region" description="Acidic residues" evidence="7">
    <location>
        <begin position="610"/>
        <end position="623"/>
    </location>
</feature>
<feature type="compositionally biased region" description="Polar residues" evidence="7">
    <location>
        <begin position="139"/>
        <end position="150"/>
    </location>
</feature>
<dbReference type="SUPFAM" id="SSF82199">
    <property type="entry name" value="SET domain"/>
    <property type="match status" value="1"/>
</dbReference>
<evidence type="ECO:0000259" key="9">
    <source>
        <dbReference type="PROSITE" id="PS51633"/>
    </source>
</evidence>
<dbReference type="Pfam" id="PF00856">
    <property type="entry name" value="SET"/>
    <property type="match status" value="1"/>
</dbReference>